<organism evidence="2 3">
    <name type="scientific">Ostreobium quekettii</name>
    <dbReference type="NCBI Taxonomy" id="121088"/>
    <lineage>
        <taxon>Eukaryota</taxon>
        <taxon>Viridiplantae</taxon>
        <taxon>Chlorophyta</taxon>
        <taxon>core chlorophytes</taxon>
        <taxon>Ulvophyceae</taxon>
        <taxon>TCBD clade</taxon>
        <taxon>Bryopsidales</taxon>
        <taxon>Ostreobineae</taxon>
        <taxon>Ostreobiaceae</taxon>
        <taxon>Ostreobium</taxon>
    </lineage>
</organism>
<gene>
    <name evidence="2" type="ORF">OSTQU699_LOCUS5435</name>
</gene>
<name>A0A8S1J2W0_9CHLO</name>
<evidence type="ECO:0000259" key="1">
    <source>
        <dbReference type="Pfam" id="PF21473"/>
    </source>
</evidence>
<protein>
    <recommendedName>
        <fullName evidence="1">Single-stranded DNA binding protein Ssb-like OB fold domain-containing protein</fullName>
    </recommendedName>
</protein>
<sequence length="132" mass="14389">MEKQQPVFTKVEAVRPGTKGHNLVVKVMEATEVANRPRGAGGKPMPMAECLVGDDTGCIVFTARGAQVELAKVGKYLILRNARIDMFKGSMRLAVNQWGKVEEGEGDFEVKSDNNLSLVEYELVTLPNQPAA</sequence>
<proteinExistence type="predicted"/>
<evidence type="ECO:0000313" key="2">
    <source>
        <dbReference type="EMBL" id="CAD7700076.1"/>
    </source>
</evidence>
<dbReference type="InterPro" id="IPR048970">
    <property type="entry name" value="OB_Ssb-like"/>
</dbReference>
<accession>A0A8S1J2W0</accession>
<dbReference type="Proteomes" id="UP000708148">
    <property type="component" value="Unassembled WGS sequence"/>
</dbReference>
<dbReference type="PANTHER" id="PTHR31472:SF5">
    <property type="entry name" value="OS05G0244600 PROTEIN"/>
    <property type="match status" value="1"/>
</dbReference>
<dbReference type="CDD" id="cd04491">
    <property type="entry name" value="SoSSB_OBF"/>
    <property type="match status" value="1"/>
</dbReference>
<evidence type="ECO:0000313" key="3">
    <source>
        <dbReference type="Proteomes" id="UP000708148"/>
    </source>
</evidence>
<dbReference type="InterPro" id="IPR012340">
    <property type="entry name" value="NA-bd_OB-fold"/>
</dbReference>
<feature type="domain" description="Single-stranded DNA binding protein Ssb-like OB fold" evidence="1">
    <location>
        <begin position="14"/>
        <end position="102"/>
    </location>
</feature>
<dbReference type="AlphaFoldDB" id="A0A8S1J2W0"/>
<keyword evidence="3" id="KW-1185">Reference proteome</keyword>
<reference evidence="2" key="1">
    <citation type="submission" date="2020-12" db="EMBL/GenBank/DDBJ databases">
        <authorList>
            <person name="Iha C."/>
        </authorList>
    </citation>
    <scope>NUCLEOTIDE SEQUENCE</scope>
</reference>
<comment type="caution">
    <text evidence="2">The sequence shown here is derived from an EMBL/GenBank/DDBJ whole genome shotgun (WGS) entry which is preliminary data.</text>
</comment>
<dbReference type="OrthoDB" id="2274046at2759"/>
<dbReference type="Pfam" id="PF21473">
    <property type="entry name" value="OB_Ssb-like"/>
    <property type="match status" value="1"/>
</dbReference>
<dbReference type="Gene3D" id="2.40.50.140">
    <property type="entry name" value="Nucleic acid-binding proteins"/>
    <property type="match status" value="1"/>
</dbReference>
<dbReference type="EMBL" id="CAJHUC010001171">
    <property type="protein sequence ID" value="CAD7700076.1"/>
    <property type="molecule type" value="Genomic_DNA"/>
</dbReference>
<dbReference type="PANTHER" id="PTHR31472">
    <property type="entry name" value="OS05G0244600 PROTEIN"/>
    <property type="match status" value="1"/>
</dbReference>
<dbReference type="SUPFAM" id="SSF50249">
    <property type="entry name" value="Nucleic acid-binding proteins"/>
    <property type="match status" value="1"/>
</dbReference>